<comment type="caution">
    <text evidence="1">The sequence shown here is derived from an EMBL/GenBank/DDBJ whole genome shotgun (WGS) entry which is preliminary data.</text>
</comment>
<dbReference type="Proteomes" id="UP001629536">
    <property type="component" value="Unassembled WGS sequence"/>
</dbReference>
<name>A0ABW9F6H3_9FIRM</name>
<evidence type="ECO:0000313" key="1">
    <source>
        <dbReference type="EMBL" id="MFM1525035.1"/>
    </source>
</evidence>
<reference evidence="1 2" key="1">
    <citation type="journal article" date="2024" name="Front. Microbiol.">
        <title>Pangenomic and biochemical analyses of Helcococcus ovis reveal widespread tetracycline resistance and a novel bacterial species, Helcococcus bovis.</title>
        <authorList>
            <person name="Cunha F."/>
            <person name="Zhai Y."/>
            <person name="Casaro S."/>
            <person name="Jones K.L."/>
            <person name="Hernandez M."/>
            <person name="Bisinotto R.S."/>
            <person name="Kariyawasam S."/>
            <person name="Brown M.B."/>
            <person name="Phillips A."/>
            <person name="Jeong K.C."/>
            <person name="Galvao K.N."/>
        </authorList>
    </citation>
    <scope>NUCLEOTIDE SEQUENCE [LARGE SCALE GENOMIC DNA]</scope>
    <source>
        <strain evidence="1 2">KG197</strain>
    </source>
</reference>
<proteinExistence type="predicted"/>
<dbReference type="RefSeq" id="WP_408126639.1">
    <property type="nucleotide sequence ID" value="NZ_JBFNFH010000010.1"/>
</dbReference>
<protein>
    <submittedName>
        <fullName evidence="1">Uncharacterized protein</fullName>
    </submittedName>
</protein>
<dbReference type="EMBL" id="JBFNFH010000010">
    <property type="protein sequence ID" value="MFM1525035.1"/>
    <property type="molecule type" value="Genomic_DNA"/>
</dbReference>
<keyword evidence="2" id="KW-1185">Reference proteome</keyword>
<accession>A0ABW9F6H3</accession>
<evidence type="ECO:0000313" key="2">
    <source>
        <dbReference type="Proteomes" id="UP001629536"/>
    </source>
</evidence>
<organism evidence="1 2">
    <name type="scientific">Helcococcus bovis</name>
    <dbReference type="NCBI Taxonomy" id="3153252"/>
    <lineage>
        <taxon>Bacteria</taxon>
        <taxon>Bacillati</taxon>
        <taxon>Bacillota</taxon>
        <taxon>Tissierellia</taxon>
        <taxon>Tissierellales</taxon>
        <taxon>Peptoniphilaceae</taxon>
        <taxon>Helcococcus</taxon>
    </lineage>
</organism>
<gene>
    <name evidence="1" type="ORF">ABGF40_05040</name>
</gene>
<sequence length="91" mass="10590">MAVKVINRYRLNTGEFKVTFYANSENLLDVVLNDSRNTNLEGVFLTKSNKVIDEAINQFMEFVRGERKKLELPLDKNVKSLDKKVKELLKK</sequence>